<dbReference type="KEGG" id="slw:BRW62_03095"/>
<gene>
    <name evidence="2" type="ORF">BRW62_03095</name>
</gene>
<reference evidence="2 3" key="1">
    <citation type="submission" date="2016-11" db="EMBL/GenBank/DDBJ databases">
        <title>Complete genome sequence of thermophilic cyanobacteria strain Synechococcus sp. PCC6715.</title>
        <authorList>
            <person name="Tang J."/>
            <person name="Daroch M."/>
            <person name="Liang Y."/>
            <person name="Jiang D."/>
            <person name="Shah M."/>
        </authorList>
    </citation>
    <scope>NUCLEOTIDE SEQUENCE [LARGE SCALE GENOMIC DNA]</scope>
    <source>
        <strain evidence="2 3">PCC 6715</strain>
    </source>
</reference>
<dbReference type="Proteomes" id="UP000231057">
    <property type="component" value="Chromosome"/>
</dbReference>
<dbReference type="InterPro" id="IPR020051">
    <property type="entry name" value="SagB-type_dehydrogenase"/>
</dbReference>
<dbReference type="EMBL" id="CP018092">
    <property type="protein sequence ID" value="ATS19478.1"/>
    <property type="molecule type" value="Genomic_DNA"/>
</dbReference>
<evidence type="ECO:0000259" key="1">
    <source>
        <dbReference type="Pfam" id="PF00881"/>
    </source>
</evidence>
<dbReference type="Pfam" id="PF00881">
    <property type="entry name" value="Nitroreductase"/>
    <property type="match status" value="2"/>
</dbReference>
<feature type="domain" description="Nitroreductase" evidence="1">
    <location>
        <begin position="337"/>
        <end position="514"/>
    </location>
</feature>
<dbReference type="NCBIfam" id="TIGR03605">
    <property type="entry name" value="antibiot_sagB"/>
    <property type="match status" value="2"/>
</dbReference>
<dbReference type="PANTHER" id="PTHR42741">
    <property type="entry name" value="NITROREDUCTASE FAMILY PROTEIN"/>
    <property type="match status" value="1"/>
</dbReference>
<dbReference type="OrthoDB" id="9801593at2"/>
<name>A0A2D2Q4N5_PARLV</name>
<feature type="domain" description="Nitroreductase" evidence="1">
    <location>
        <begin position="92"/>
        <end position="229"/>
    </location>
</feature>
<dbReference type="AlphaFoldDB" id="A0A2D2Q4N5"/>
<dbReference type="Gene3D" id="3.40.109.10">
    <property type="entry name" value="NADH Oxidase"/>
    <property type="match status" value="2"/>
</dbReference>
<keyword evidence="3" id="KW-1185">Reference proteome</keyword>
<dbReference type="SUPFAM" id="SSF55469">
    <property type="entry name" value="FMN-dependent nitroreductase-like"/>
    <property type="match status" value="2"/>
</dbReference>
<protein>
    <submittedName>
        <fullName evidence="2">SagB-type dehydrogenase domain-containing protein</fullName>
    </submittedName>
</protein>
<dbReference type="GO" id="GO:0016491">
    <property type="term" value="F:oxidoreductase activity"/>
    <property type="evidence" value="ECO:0007669"/>
    <property type="project" value="InterPro"/>
</dbReference>
<evidence type="ECO:0000313" key="2">
    <source>
        <dbReference type="EMBL" id="ATS19478.1"/>
    </source>
</evidence>
<evidence type="ECO:0000313" key="3">
    <source>
        <dbReference type="Proteomes" id="UP000231057"/>
    </source>
</evidence>
<dbReference type="InterPro" id="IPR029479">
    <property type="entry name" value="Nitroreductase"/>
</dbReference>
<organism evidence="2 3">
    <name type="scientific">Parathermosynechococcus lividus PCC 6715</name>
    <dbReference type="NCBI Taxonomy" id="1917166"/>
    <lineage>
        <taxon>Bacteria</taxon>
        <taxon>Bacillati</taxon>
        <taxon>Cyanobacteriota</taxon>
        <taxon>Cyanophyceae</taxon>
        <taxon>Acaryochloridales</taxon>
        <taxon>Thermosynechococcaceae</taxon>
        <taxon>Parathermosynechococcus</taxon>
    </lineage>
</organism>
<dbReference type="PANTHER" id="PTHR42741:SF3">
    <property type="entry name" value="NITROREDUCTASE FAMILY PROTEIN"/>
    <property type="match status" value="1"/>
</dbReference>
<accession>A0A2D2Q4N5</accession>
<sequence>MGFEHSSLAQHYHERTKYAPETLAQQARGLDWSRQPEPFKTYPLGKVFPLKPFFRQGETAAERYWQRLSRLLYCTYGVTAVVPYPDRPFLMRAAPSAGGLYPAEVYVITRTDRLIPAGIYNYQVKDHALVQVWQSYHWSGLQDACLWHPALEATEVALIVTAVFYRSAWRYGDRAYRRICLDIGHLLGNVELAASINDFRSHLIGGFVDSQINDLLYLDSAQEAVLGVVVLADLLQVSQNLSAFPAALASTVCYDYGAIPDGDLLAACHQGSALTNTDIIYGMSKVEETTVPTLNSGGALPNAAPDDKYNFPFGLRVSLPQTVLNWDTGLGALQQTILQRRSTRQYSGKGITLDQLAALLTFTYHAEAYRDQGLDEAPSFFDLSLVETFVAVTRVSDLEEGCYYYAVANHELRQIRFKNFQEQLHFLCLNQELGRDAAVVIFHTANLAAAIARYGERAYRYLHMDAGHLGQRLNLAATALGLGVSGIGGFFDDQVNEVLGIPADEAVLYITTVGQAA</sequence>
<dbReference type="CDD" id="cd02142">
    <property type="entry name" value="McbC_SagB-like_oxidoreductase"/>
    <property type="match status" value="2"/>
</dbReference>
<dbReference type="InterPro" id="IPR000415">
    <property type="entry name" value="Nitroreductase-like"/>
</dbReference>
<dbReference type="RefSeq" id="WP_099799811.1">
    <property type="nucleotide sequence ID" value="NZ_CP018092.1"/>
</dbReference>
<reference evidence="3" key="2">
    <citation type="journal article" date="2022" name="Front. Microbiol.">
        <title>Comparative Genomic Analysis Revealed Distinct Molecular Components and Organization of CO2-Concentrating Mechanism in Thermophilic Cyanobacteria.</title>
        <authorList>
            <person name="Tang J."/>
            <person name="Zhou H."/>
            <person name="Yao D."/>
            <person name="Riaz S."/>
            <person name="You D."/>
            <person name="Klepacz-Smolka A."/>
            <person name="Daroch M."/>
        </authorList>
    </citation>
    <scope>NUCLEOTIDE SEQUENCE [LARGE SCALE GENOMIC DNA]</scope>
    <source>
        <strain evidence="3">PCC 6715</strain>
    </source>
</reference>
<proteinExistence type="predicted"/>